<dbReference type="RefSeq" id="WP_238467724.1">
    <property type="nucleotide sequence ID" value="NZ_JAKLJA010000043.1"/>
</dbReference>
<gene>
    <name evidence="1" type="ORF">L5014_31575</name>
</gene>
<reference evidence="1" key="1">
    <citation type="submission" date="2022-01" db="EMBL/GenBank/DDBJ databases">
        <title>Genome sequence and assembly of Parabukholderia sp. RG36.</title>
        <authorList>
            <person name="Chhetri G."/>
        </authorList>
    </citation>
    <scope>NUCLEOTIDE SEQUENCE</scope>
    <source>
        <strain evidence="1">RG36</strain>
    </source>
</reference>
<keyword evidence="2" id="KW-1185">Reference proteome</keyword>
<proteinExistence type="predicted"/>
<evidence type="ECO:0000313" key="1">
    <source>
        <dbReference type="EMBL" id="MCG5077831.1"/>
    </source>
</evidence>
<dbReference type="EMBL" id="JAKLJA010000043">
    <property type="protein sequence ID" value="MCG5077831.1"/>
    <property type="molecule type" value="Genomic_DNA"/>
</dbReference>
<accession>A0A9X1ULX4</accession>
<protein>
    <submittedName>
        <fullName evidence="1">Uncharacterized protein</fullName>
    </submittedName>
</protein>
<name>A0A9X1ULX4_9BURK</name>
<sequence length="198" mass="21287">MIADPESASWKMPVSSREFAWNKYLKRLHILVLVLYAVPSIAGWIDHDGRAIPDRQDVKSANGFGVMLVLTAHEAAFTRAWNSSTQSPVLQTTKQVQRGKSVSAMLLFSGCKPNPAGTCNVSVTYRFSGPDGAVQNIGPYNVWQRAAPKPGIVQLGDAQLKLGLANNDPVGKYVVSATITDRNSGASITVSTTLTVTD</sequence>
<dbReference type="Proteomes" id="UP001139308">
    <property type="component" value="Unassembled WGS sequence"/>
</dbReference>
<organism evidence="1 2">
    <name type="scientific">Paraburkholderia tagetis</name>
    <dbReference type="NCBI Taxonomy" id="2913261"/>
    <lineage>
        <taxon>Bacteria</taxon>
        <taxon>Pseudomonadati</taxon>
        <taxon>Pseudomonadota</taxon>
        <taxon>Betaproteobacteria</taxon>
        <taxon>Burkholderiales</taxon>
        <taxon>Burkholderiaceae</taxon>
        <taxon>Paraburkholderia</taxon>
    </lineage>
</organism>
<evidence type="ECO:0000313" key="2">
    <source>
        <dbReference type="Proteomes" id="UP001139308"/>
    </source>
</evidence>
<dbReference type="AlphaFoldDB" id="A0A9X1ULX4"/>
<comment type="caution">
    <text evidence="1">The sequence shown here is derived from an EMBL/GenBank/DDBJ whole genome shotgun (WGS) entry which is preliminary data.</text>
</comment>